<evidence type="ECO:0000313" key="12">
    <source>
        <dbReference type="Proteomes" id="UP000674179"/>
    </source>
</evidence>
<evidence type="ECO:0000256" key="2">
    <source>
        <dbReference type="ARBA" id="ARBA00004286"/>
    </source>
</evidence>
<comment type="subcellular location">
    <subcellularLocation>
        <location evidence="2">Chromosome</location>
    </subcellularLocation>
    <subcellularLocation>
        <location evidence="1">Nucleus</location>
    </subcellularLocation>
</comment>
<feature type="domain" description="FHA" evidence="10">
    <location>
        <begin position="24"/>
        <end position="85"/>
    </location>
</feature>
<evidence type="ECO:0000256" key="4">
    <source>
        <dbReference type="ARBA" id="ARBA00022763"/>
    </source>
</evidence>
<dbReference type="PROSITE" id="PS50006">
    <property type="entry name" value="FHA_DOMAIN"/>
    <property type="match status" value="1"/>
</dbReference>
<keyword evidence="7" id="KW-0131">Cell cycle</keyword>
<feature type="region of interest" description="Disordered" evidence="9">
    <location>
        <begin position="897"/>
        <end position="918"/>
    </location>
</feature>
<evidence type="ECO:0000256" key="1">
    <source>
        <dbReference type="ARBA" id="ARBA00004123"/>
    </source>
</evidence>
<dbReference type="FunFam" id="2.60.200.20:FF:000017">
    <property type="entry name" value="Nibrin"/>
    <property type="match status" value="1"/>
</dbReference>
<comment type="caution">
    <text evidence="11">The sequence shown here is derived from an EMBL/GenBank/DDBJ whole genome shotgun (WGS) entry which is preliminary data.</text>
</comment>
<keyword evidence="5" id="KW-0234">DNA repair</keyword>
<dbReference type="RefSeq" id="XP_067694175.1">
    <property type="nucleotide sequence ID" value="XM_067837311.1"/>
</dbReference>
<dbReference type="GO" id="GO:0000724">
    <property type="term" value="P:double-strand break repair via homologous recombination"/>
    <property type="evidence" value="ECO:0007669"/>
    <property type="project" value="TreeGrafter"/>
</dbReference>
<sequence>MYLLEVNFGDGEIHRHFLLPGQTYTLGRKQCRILLPAAEPSISRHHATIFVAPMPRYSVLDPSAQLEIRIEDVSKHGTFVDRERIGKNNSRFLYPEDRIRLGLRITARILPVVLVLAISPDLTDESLDLVLDACVHMGALVVEDTIPAPLRYYEQHTNCIGFLYVAEDSFRMEETMMAALGYGYTLVTPHYIANLARSLEKKDTLMPGEFPSPSSPSPASPALRSVHYRRLAQTFLSVTEFLSVGRPTVSTVFCGCTFVLLEGALEETYSEVLRLGGGTVEAVAPDAVAAWRCRQSSSPPFPLSTIVLVGDADFRSVSDEVIERGGDGGAFPTKHARSVMCGYLTMYKYGVCLIPEENVHLALYRNDAKELNMKVKSRYLQRATDDVLADTSLLPVGDGPWDTGSATVTDVSSTSHRGSTIRVSESPTNTSLLSVTAIDPSPIAAQRSREAFLGAENALIVPEKNAISEATASAATAAVTDPTEKVGSCASSRAVSPTLVSSFHSDHTNGSVSASSQPSSTAPAKGSCGGIGCLSPHTEALSITSAAAAPPPAPLDGTCHTADTLSSVPLSLTTSDATIESSSAGAGGGGRATALRCEEKFTDTSSVTVEATVVGTASASQRTSINATRRNSHPFSLSARTRNGGEGSDDEEEYTKKSTGGALEPEGAESLPGRPRSLSSSMRRTGGGLLRSSRGRSPTVPPLRSEELVRTRSRGGLGSLSSGTVTAGSPRVQQSSGTVEERRSLRLQTSSEEPRDDSALEEWRRRKRAGATESLAANDAMPPLPPSTSTSPAATGPKAKIAATVMVMQSAGQSKSATAQAAAAAAALAGEAAPSKLQEREQATGRATAKGRDVTQQVLFIRRGEQCLVNSPVLSPRYGFLRVNSYVEPVHSDGRHGGEPFTCSQHSVGNQPERHTTPERDVVVHTASQVGVSSARQRVEAVRIGSGLERCMSLSRDFGPSFSRHAEFPENGADDTGNRSSFARRESVSRSNRPPPTNGTGPVVTRIASLSFERTESSRLRERATPRRLTTPRTSSGVLCNRSTQAYKSSQRYRSPIATDDDCTPIANIGDVADDGGGNASARRCSTRRRRGSPAHGNGKSSVPSLRLSAPGSILGLRSGHVTSARATKSDPTSESYSRINEELCSHCQGFMRKFLDDFMSEAERTARHVARQAYMDSASRQMLEEGAEHVLECLNYISTLETDIPAMYSTTTTRAACHQVRQKSQYTLSKIKACYRAVNCKAPLVVSRAGAALSKRTMPSRHQKRSFSVTGGAQAGQSRRTSAF</sequence>
<dbReference type="InterPro" id="IPR008984">
    <property type="entry name" value="SMAD_FHA_dom_sf"/>
</dbReference>
<dbReference type="Pfam" id="PF00498">
    <property type="entry name" value="FHA"/>
    <property type="match status" value="1"/>
</dbReference>
<feature type="compositionally biased region" description="Low complexity" evidence="9">
    <location>
        <begin position="787"/>
        <end position="796"/>
    </location>
</feature>
<feature type="compositionally biased region" description="Low complexity" evidence="9">
    <location>
        <begin position="719"/>
        <end position="729"/>
    </location>
</feature>
<feature type="compositionally biased region" description="Low complexity" evidence="9">
    <location>
        <begin position="1027"/>
        <end position="1036"/>
    </location>
</feature>
<feature type="region of interest" description="Disordered" evidence="9">
    <location>
        <begin position="831"/>
        <end position="851"/>
    </location>
</feature>
<dbReference type="GeneID" id="94172821"/>
<keyword evidence="6" id="KW-0539">Nucleus</keyword>
<feature type="region of interest" description="Disordered" evidence="9">
    <location>
        <begin position="963"/>
        <end position="1053"/>
    </location>
</feature>
<protein>
    <recommendedName>
        <fullName evidence="10">FHA domain-containing protein</fullName>
    </recommendedName>
</protein>
<evidence type="ECO:0000259" key="10">
    <source>
        <dbReference type="PROSITE" id="PS50006"/>
    </source>
</evidence>
<dbReference type="Gene3D" id="2.60.200.20">
    <property type="match status" value="1"/>
</dbReference>
<reference evidence="11 12" key="1">
    <citation type="submission" date="2021-02" db="EMBL/GenBank/DDBJ databases">
        <title>Leishmania (Mundinia) enrietti genome sequencing and assembly.</title>
        <authorList>
            <person name="Almutairi H."/>
            <person name="Gatherer D."/>
        </authorList>
    </citation>
    <scope>NUCLEOTIDE SEQUENCE [LARGE SCALE GENOMIC DNA]</scope>
    <source>
        <strain evidence="11">CUR178</strain>
    </source>
</reference>
<feature type="compositionally biased region" description="Polar residues" evidence="9">
    <location>
        <begin position="1267"/>
        <end position="1285"/>
    </location>
</feature>
<evidence type="ECO:0000256" key="8">
    <source>
        <dbReference type="ARBA" id="ARBA00044757"/>
    </source>
</evidence>
<organism evidence="11 12">
    <name type="scientific">Leishmania enriettii</name>
    <dbReference type="NCBI Taxonomy" id="5663"/>
    <lineage>
        <taxon>Eukaryota</taxon>
        <taxon>Discoba</taxon>
        <taxon>Euglenozoa</taxon>
        <taxon>Kinetoplastea</taxon>
        <taxon>Metakinetoplastina</taxon>
        <taxon>Trypanosomatida</taxon>
        <taxon>Trypanosomatidae</taxon>
        <taxon>Leishmaniinae</taxon>
        <taxon>Leishmania</taxon>
    </lineage>
</organism>
<feature type="compositionally biased region" description="Low complexity" evidence="9">
    <location>
        <begin position="511"/>
        <end position="524"/>
    </location>
</feature>
<feature type="compositionally biased region" description="Polar residues" evidence="9">
    <location>
        <begin position="616"/>
        <end position="641"/>
    </location>
</feature>
<evidence type="ECO:0000256" key="6">
    <source>
        <dbReference type="ARBA" id="ARBA00023242"/>
    </source>
</evidence>
<evidence type="ECO:0000256" key="9">
    <source>
        <dbReference type="SAM" id="MobiDB-lite"/>
    </source>
</evidence>
<feature type="region of interest" description="Disordered" evidence="9">
    <location>
        <begin position="1253"/>
        <end position="1285"/>
    </location>
</feature>
<evidence type="ECO:0000256" key="7">
    <source>
        <dbReference type="ARBA" id="ARBA00023306"/>
    </source>
</evidence>
<proteinExistence type="inferred from homology"/>
<evidence type="ECO:0000256" key="3">
    <source>
        <dbReference type="ARBA" id="ARBA00022454"/>
    </source>
</evidence>
<comment type="similarity">
    <text evidence="8">Belongs to the Nibrin family.</text>
</comment>
<dbReference type="GO" id="GO:0030870">
    <property type="term" value="C:Mre11 complex"/>
    <property type="evidence" value="ECO:0007669"/>
    <property type="project" value="InterPro"/>
</dbReference>
<dbReference type="PANTHER" id="PTHR12162:SF0">
    <property type="entry name" value="NIBRIN"/>
    <property type="match status" value="1"/>
</dbReference>
<dbReference type="EMBL" id="JAFHKP010000016">
    <property type="protein sequence ID" value="KAG5482485.1"/>
    <property type="molecule type" value="Genomic_DNA"/>
</dbReference>
<feature type="region of interest" description="Disordered" evidence="9">
    <location>
        <begin position="616"/>
        <end position="796"/>
    </location>
</feature>
<feature type="region of interest" description="Disordered" evidence="9">
    <location>
        <begin position="404"/>
        <end position="426"/>
    </location>
</feature>
<dbReference type="InterPro" id="IPR000253">
    <property type="entry name" value="FHA_dom"/>
</dbReference>
<dbReference type="SMART" id="SM00240">
    <property type="entry name" value="FHA"/>
    <property type="match status" value="1"/>
</dbReference>
<accession>A0A836HT80</accession>
<dbReference type="GO" id="GO:0007095">
    <property type="term" value="P:mitotic G2 DNA damage checkpoint signaling"/>
    <property type="evidence" value="ECO:0007669"/>
    <property type="project" value="InterPro"/>
</dbReference>
<dbReference type="Proteomes" id="UP000674179">
    <property type="component" value="Chromosome 16"/>
</dbReference>
<keyword evidence="12" id="KW-1185">Reference proteome</keyword>
<dbReference type="GO" id="GO:0005694">
    <property type="term" value="C:chromosome"/>
    <property type="evidence" value="ECO:0007669"/>
    <property type="project" value="UniProtKB-SubCell"/>
</dbReference>
<feature type="region of interest" description="Disordered" evidence="9">
    <location>
        <begin position="501"/>
        <end position="527"/>
    </location>
</feature>
<feature type="region of interest" description="Disordered" evidence="9">
    <location>
        <begin position="1074"/>
        <end position="1110"/>
    </location>
</feature>
<feature type="compositionally biased region" description="Polar residues" evidence="9">
    <location>
        <begin position="1037"/>
        <end position="1053"/>
    </location>
</feature>
<feature type="compositionally biased region" description="Basic and acidic residues" evidence="9">
    <location>
        <begin position="752"/>
        <end position="764"/>
    </location>
</feature>
<gene>
    <name evidence="11" type="ORF">CUR178_05624</name>
</gene>
<evidence type="ECO:0000256" key="5">
    <source>
        <dbReference type="ARBA" id="ARBA00023204"/>
    </source>
</evidence>
<dbReference type="KEGG" id="lenr:94172821"/>
<keyword evidence="4" id="KW-0227">DNA damage</keyword>
<keyword evidence="3" id="KW-0158">Chromosome</keyword>
<dbReference type="SUPFAM" id="SSF49879">
    <property type="entry name" value="SMAD/FHA domain"/>
    <property type="match status" value="1"/>
</dbReference>
<name>A0A836HT80_LEIEN</name>
<feature type="compositionally biased region" description="Basic and acidic residues" evidence="9">
    <location>
        <begin position="1013"/>
        <end position="1025"/>
    </location>
</feature>
<dbReference type="CDD" id="cd22667">
    <property type="entry name" value="FHA_NBN"/>
    <property type="match status" value="1"/>
</dbReference>
<dbReference type="PANTHER" id="PTHR12162">
    <property type="entry name" value="NIBRIN-RELATED"/>
    <property type="match status" value="1"/>
</dbReference>
<dbReference type="OrthoDB" id="552194at2759"/>
<dbReference type="GO" id="GO:0003684">
    <property type="term" value="F:damaged DNA binding"/>
    <property type="evidence" value="ECO:0007669"/>
    <property type="project" value="TreeGrafter"/>
</dbReference>
<dbReference type="InterPro" id="IPR040227">
    <property type="entry name" value="Nibrin-rel"/>
</dbReference>
<feature type="compositionally biased region" description="Low complexity" evidence="9">
    <location>
        <begin position="670"/>
        <end position="697"/>
    </location>
</feature>
<evidence type="ECO:0000313" key="11">
    <source>
        <dbReference type="EMBL" id="KAG5482485.1"/>
    </source>
</evidence>